<keyword evidence="1" id="KW-0175">Coiled coil</keyword>
<evidence type="ECO:0000313" key="3">
    <source>
        <dbReference type="Proteomes" id="UP001497392"/>
    </source>
</evidence>
<accession>A0ABP1G8U9</accession>
<dbReference type="Proteomes" id="UP001497392">
    <property type="component" value="Unassembled WGS sequence"/>
</dbReference>
<feature type="coiled-coil region" evidence="1">
    <location>
        <begin position="19"/>
        <end position="46"/>
    </location>
</feature>
<proteinExistence type="predicted"/>
<sequence>MERQLKDERVRSIHLRSQVKLLEIDLGDLREEKEALQHKLGTIKTQSMVKDGQIEQLEVSLDESKIECQRLNVCCTQRESDVVTAENSKADALELCMLHEQHAERVTTELQALEQDAAVERHRSVLMVRELEEVRSDAEASRSVCEKLGLDCRLKASDECQTYGTLQLACCGSFICEPCVQAWNEGLAGDEQAPAAGTLMLLRCFW</sequence>
<dbReference type="EMBL" id="CAXHTA020000016">
    <property type="protein sequence ID" value="CAL5226273.1"/>
    <property type="molecule type" value="Genomic_DNA"/>
</dbReference>
<comment type="caution">
    <text evidence="2">The sequence shown here is derived from an EMBL/GenBank/DDBJ whole genome shotgun (WGS) entry which is preliminary data.</text>
</comment>
<feature type="coiled-coil region" evidence="1">
    <location>
        <begin position="96"/>
        <end position="123"/>
    </location>
</feature>
<evidence type="ECO:0000256" key="1">
    <source>
        <dbReference type="SAM" id="Coils"/>
    </source>
</evidence>
<reference evidence="2 3" key="1">
    <citation type="submission" date="2024-06" db="EMBL/GenBank/DDBJ databases">
        <authorList>
            <person name="Kraege A."/>
            <person name="Thomma B."/>
        </authorList>
    </citation>
    <scope>NUCLEOTIDE SEQUENCE [LARGE SCALE GENOMIC DNA]</scope>
</reference>
<protein>
    <submittedName>
        <fullName evidence="2">G9118 protein</fullName>
    </submittedName>
</protein>
<organism evidence="2 3">
    <name type="scientific">Coccomyxa viridis</name>
    <dbReference type="NCBI Taxonomy" id="1274662"/>
    <lineage>
        <taxon>Eukaryota</taxon>
        <taxon>Viridiplantae</taxon>
        <taxon>Chlorophyta</taxon>
        <taxon>core chlorophytes</taxon>
        <taxon>Trebouxiophyceae</taxon>
        <taxon>Trebouxiophyceae incertae sedis</taxon>
        <taxon>Coccomyxaceae</taxon>
        <taxon>Coccomyxa</taxon>
    </lineage>
</organism>
<gene>
    <name evidence="2" type="primary">g9118</name>
    <name evidence="2" type="ORF">VP750_LOCUS8179</name>
</gene>
<keyword evidence="3" id="KW-1185">Reference proteome</keyword>
<evidence type="ECO:0000313" key="2">
    <source>
        <dbReference type="EMBL" id="CAL5226273.1"/>
    </source>
</evidence>
<name>A0ABP1G8U9_9CHLO</name>